<keyword evidence="6" id="KW-1185">Reference proteome</keyword>
<keyword evidence="3 4" id="KW-0687">Ribonucleoprotein</keyword>
<evidence type="ECO:0000256" key="3">
    <source>
        <dbReference type="ARBA" id="ARBA00023274"/>
    </source>
</evidence>
<comment type="caution">
    <text evidence="5">The sequence shown here is derived from an EMBL/GenBank/DDBJ whole genome shotgun (WGS) entry which is preliminary data.</text>
</comment>
<evidence type="ECO:0000256" key="1">
    <source>
        <dbReference type="ARBA" id="ARBA00009451"/>
    </source>
</evidence>
<dbReference type="SUPFAM" id="SSF54843">
    <property type="entry name" value="Ribosomal protein L22"/>
    <property type="match status" value="1"/>
</dbReference>
<dbReference type="GO" id="GO:0006412">
    <property type="term" value="P:translation"/>
    <property type="evidence" value="ECO:0007669"/>
    <property type="project" value="InterPro"/>
</dbReference>
<organism evidence="5 6">
    <name type="scientific">Pleodorina starrii</name>
    <dbReference type="NCBI Taxonomy" id="330485"/>
    <lineage>
        <taxon>Eukaryota</taxon>
        <taxon>Viridiplantae</taxon>
        <taxon>Chlorophyta</taxon>
        <taxon>core chlorophytes</taxon>
        <taxon>Chlorophyceae</taxon>
        <taxon>CS clade</taxon>
        <taxon>Chlamydomonadales</taxon>
        <taxon>Volvocaceae</taxon>
        <taxon>Pleodorina</taxon>
    </lineage>
</organism>
<gene>
    <name evidence="5" type="primary">PLEST001260</name>
    <name evidence="5" type="ORF">PLESTB_000951900</name>
</gene>
<dbReference type="GO" id="GO:1990904">
    <property type="term" value="C:ribonucleoprotein complex"/>
    <property type="evidence" value="ECO:0007669"/>
    <property type="project" value="UniProtKB-KW"/>
</dbReference>
<keyword evidence="2 4" id="KW-0689">Ribosomal protein</keyword>
<protein>
    <submittedName>
        <fullName evidence="5">50S ribosomal protein L22, chloroplastic</fullName>
    </submittedName>
</protein>
<comment type="similarity">
    <text evidence="1 4">Belongs to the universal ribosomal protein uL22 family.</text>
</comment>
<dbReference type="EMBL" id="BRXU01000012">
    <property type="protein sequence ID" value="GLC55175.1"/>
    <property type="molecule type" value="Genomic_DNA"/>
</dbReference>
<dbReference type="GO" id="GO:0005840">
    <property type="term" value="C:ribosome"/>
    <property type="evidence" value="ECO:0007669"/>
    <property type="project" value="UniProtKB-KW"/>
</dbReference>
<accession>A0A9W6BNV2</accession>
<dbReference type="Gene3D" id="3.90.470.10">
    <property type="entry name" value="Ribosomal protein L22/L17"/>
    <property type="match status" value="1"/>
</dbReference>
<sequence>MAALRASLSHELLRPVAGPVRAMATFRPAVRPVRIAPTVSRKASTIVCSAATDAPAAAVAEPTVGEVKSGVAHLRFQRGSADKVRWCVIRLCSKTERRRIESKLSMQIRRVLDVIRGRSYEEALVLCEYMPYRACEKIIKCLMSVGNVANYKMRTARGRRFCVLGATPFRACGTRLRRRPRTPSTTRGP</sequence>
<evidence type="ECO:0000256" key="2">
    <source>
        <dbReference type="ARBA" id="ARBA00022980"/>
    </source>
</evidence>
<dbReference type="Proteomes" id="UP001165080">
    <property type="component" value="Unassembled WGS sequence"/>
</dbReference>
<evidence type="ECO:0000313" key="5">
    <source>
        <dbReference type="EMBL" id="GLC55175.1"/>
    </source>
</evidence>
<evidence type="ECO:0000256" key="4">
    <source>
        <dbReference type="RuleBase" id="RU004005"/>
    </source>
</evidence>
<dbReference type="GO" id="GO:0003735">
    <property type="term" value="F:structural constituent of ribosome"/>
    <property type="evidence" value="ECO:0007669"/>
    <property type="project" value="InterPro"/>
</dbReference>
<dbReference type="AlphaFoldDB" id="A0A9W6BNV2"/>
<evidence type="ECO:0000313" key="6">
    <source>
        <dbReference type="Proteomes" id="UP001165080"/>
    </source>
</evidence>
<name>A0A9W6BNV2_9CHLO</name>
<reference evidence="5 6" key="1">
    <citation type="journal article" date="2023" name="Commun. Biol.">
        <title>Reorganization of the ancestral sex-determining regions during the evolution of trioecy in Pleodorina starrii.</title>
        <authorList>
            <person name="Takahashi K."/>
            <person name="Suzuki S."/>
            <person name="Kawai-Toyooka H."/>
            <person name="Yamamoto K."/>
            <person name="Hamaji T."/>
            <person name="Ootsuki R."/>
            <person name="Yamaguchi H."/>
            <person name="Kawachi M."/>
            <person name="Higashiyama T."/>
            <person name="Nozaki H."/>
        </authorList>
    </citation>
    <scope>NUCLEOTIDE SEQUENCE [LARGE SCALE GENOMIC DNA]</scope>
    <source>
        <strain evidence="5 6">NIES-4479</strain>
    </source>
</reference>
<dbReference type="Pfam" id="PF00237">
    <property type="entry name" value="Ribosomal_L22"/>
    <property type="match status" value="1"/>
</dbReference>
<proteinExistence type="inferred from homology"/>
<dbReference type="InterPro" id="IPR036394">
    <property type="entry name" value="Ribosomal_uL22_sf"/>
</dbReference>
<dbReference type="InterPro" id="IPR001063">
    <property type="entry name" value="Ribosomal_uL22"/>
</dbReference>